<dbReference type="Gene3D" id="3.30.160.670">
    <property type="match status" value="1"/>
</dbReference>
<dbReference type="EMBL" id="BMXG01000029">
    <property type="protein sequence ID" value="GHC12750.1"/>
    <property type="molecule type" value="Genomic_DNA"/>
</dbReference>
<dbReference type="Pfam" id="PF13590">
    <property type="entry name" value="DUF4136"/>
    <property type="match status" value="1"/>
</dbReference>
<dbReference type="AlphaFoldDB" id="A0A8J3DE12"/>
<reference evidence="2" key="2">
    <citation type="submission" date="2020-09" db="EMBL/GenBank/DDBJ databases">
        <authorList>
            <person name="Sun Q."/>
            <person name="Kim S."/>
        </authorList>
    </citation>
    <scope>NUCLEOTIDE SEQUENCE</scope>
    <source>
        <strain evidence="2">KCTC 12870</strain>
    </source>
</reference>
<name>A0A8J3DE12_9BACT</name>
<protein>
    <recommendedName>
        <fullName evidence="1">DUF4136 domain-containing protein</fullName>
    </recommendedName>
</protein>
<accession>A0A8J3DE12</accession>
<reference evidence="2" key="1">
    <citation type="journal article" date="2014" name="Int. J. Syst. Evol. Microbiol.">
        <title>Complete genome sequence of Corynebacterium casei LMG S-19264T (=DSM 44701T), isolated from a smear-ripened cheese.</title>
        <authorList>
            <consortium name="US DOE Joint Genome Institute (JGI-PGF)"/>
            <person name="Walter F."/>
            <person name="Albersmeier A."/>
            <person name="Kalinowski J."/>
            <person name="Ruckert C."/>
        </authorList>
    </citation>
    <scope>NUCLEOTIDE SEQUENCE</scope>
    <source>
        <strain evidence="2">KCTC 12870</strain>
    </source>
</reference>
<evidence type="ECO:0000259" key="1">
    <source>
        <dbReference type="Pfam" id="PF13590"/>
    </source>
</evidence>
<proteinExistence type="predicted"/>
<organism evidence="2 3">
    <name type="scientific">Cerasicoccus arenae</name>
    <dbReference type="NCBI Taxonomy" id="424488"/>
    <lineage>
        <taxon>Bacteria</taxon>
        <taxon>Pseudomonadati</taxon>
        <taxon>Verrucomicrobiota</taxon>
        <taxon>Opitutia</taxon>
        <taxon>Puniceicoccales</taxon>
        <taxon>Cerasicoccaceae</taxon>
        <taxon>Cerasicoccus</taxon>
    </lineage>
</organism>
<feature type="domain" description="DUF4136" evidence="1">
    <location>
        <begin position="11"/>
        <end position="166"/>
    </location>
</feature>
<gene>
    <name evidence="2" type="ORF">GCM10007047_32700</name>
</gene>
<evidence type="ECO:0000313" key="3">
    <source>
        <dbReference type="Proteomes" id="UP000642829"/>
    </source>
</evidence>
<dbReference type="InterPro" id="IPR025411">
    <property type="entry name" value="DUF4136"/>
</dbReference>
<dbReference type="RefSeq" id="WP_189517264.1">
    <property type="nucleotide sequence ID" value="NZ_BMXG01000029.1"/>
</dbReference>
<evidence type="ECO:0000313" key="2">
    <source>
        <dbReference type="EMBL" id="GHC12750.1"/>
    </source>
</evidence>
<keyword evidence="3" id="KW-1185">Reference proteome</keyword>
<dbReference type="Proteomes" id="UP000642829">
    <property type="component" value="Unassembled WGS sequence"/>
</dbReference>
<comment type="caution">
    <text evidence="2">The sequence shown here is derived from an EMBL/GenBank/DDBJ whole genome shotgun (WGS) entry which is preliminary data.</text>
</comment>
<sequence>MLGACTTVPKVQTRYSPSADFSDVKTFAVLPMPTQITGAEPGVMVELAAPAKAAIIADMEAKGYQQAPVETADITVGLHGELLPRTQVINTGYMPQTYSDPWLNSYPYQQQQIVRNYDQGTLALEISRQGKLDWVGWSTQKRAPGATINTDNVIAGIHEILADFPPDEK</sequence>